<reference evidence="1 2" key="1">
    <citation type="journal article" date="2011" name="Nat. Biotechnol.">
        <title>Comparative genomic analysis of the thermophilic biomass-degrading fungi Myceliophthora thermophila and Thielavia terrestris.</title>
        <authorList>
            <person name="Berka R.M."/>
            <person name="Grigoriev I.V."/>
            <person name="Otillar R."/>
            <person name="Salamov A."/>
            <person name="Grimwood J."/>
            <person name="Reid I."/>
            <person name="Ishmael N."/>
            <person name="John T."/>
            <person name="Darmond C."/>
            <person name="Moisan M.-C."/>
            <person name="Henrissat B."/>
            <person name="Coutinho P.M."/>
            <person name="Lombard V."/>
            <person name="Natvig D.O."/>
            <person name="Lindquist E."/>
            <person name="Schmutz J."/>
            <person name="Lucas S."/>
            <person name="Harris P."/>
            <person name="Powlowski J."/>
            <person name="Bellemare A."/>
            <person name="Taylor D."/>
            <person name="Butler G."/>
            <person name="de Vries R.P."/>
            <person name="Allijn I.E."/>
            <person name="van den Brink J."/>
            <person name="Ushinsky S."/>
            <person name="Storms R."/>
            <person name="Powell A.J."/>
            <person name="Paulsen I.T."/>
            <person name="Elbourne L.D.H."/>
            <person name="Baker S.E."/>
            <person name="Magnuson J."/>
            <person name="LaBoissiere S."/>
            <person name="Clutterbuck A.J."/>
            <person name="Martinez D."/>
            <person name="Wogulis M."/>
            <person name="de Leon A.L."/>
            <person name="Rey M.W."/>
            <person name="Tsang A."/>
        </authorList>
    </citation>
    <scope>NUCLEOTIDE SEQUENCE [LARGE SCALE GENOMIC DNA]</scope>
    <source>
        <strain evidence="2">ATCC 42464 / BCRC 31852 / DSM 1799</strain>
    </source>
</reference>
<dbReference type="InParanoid" id="G2Q8I0"/>
<keyword evidence="2" id="KW-1185">Reference proteome</keyword>
<dbReference type="RefSeq" id="XP_003661474.1">
    <property type="nucleotide sequence ID" value="XM_003661426.1"/>
</dbReference>
<evidence type="ECO:0000313" key="1">
    <source>
        <dbReference type="EMBL" id="AEO56229.1"/>
    </source>
</evidence>
<accession>G2Q8I0</accession>
<dbReference type="KEGG" id="mtm:MYCTH_2125192"/>
<organism evidence="1 2">
    <name type="scientific">Thermothelomyces thermophilus (strain ATCC 42464 / BCRC 31852 / DSM 1799)</name>
    <name type="common">Sporotrichum thermophile</name>
    <dbReference type="NCBI Taxonomy" id="573729"/>
    <lineage>
        <taxon>Eukaryota</taxon>
        <taxon>Fungi</taxon>
        <taxon>Dikarya</taxon>
        <taxon>Ascomycota</taxon>
        <taxon>Pezizomycotina</taxon>
        <taxon>Sordariomycetes</taxon>
        <taxon>Sordariomycetidae</taxon>
        <taxon>Sordariales</taxon>
        <taxon>Chaetomiaceae</taxon>
        <taxon>Thermothelomyces</taxon>
    </lineage>
</organism>
<dbReference type="VEuPathDB" id="FungiDB:MYCTH_2125192"/>
<dbReference type="EMBL" id="CP003003">
    <property type="protein sequence ID" value="AEO56229.1"/>
    <property type="molecule type" value="Genomic_DNA"/>
</dbReference>
<dbReference type="AlphaFoldDB" id="G2Q8I0"/>
<proteinExistence type="predicted"/>
<sequence length="177" mass="19449">MPSRTHWHFASNVVPALGEHQLPGAPDAWGERVNVHDERLFGLSPGQAKAMSRPAVPGKTSGLSSCGVLVLHGTARYGPSQHLRLLSSYGIGQGVLLCVENYEESTSQQEKPLDGQALRAPLRVANPHSHSWLKREAAKKCAYIKEQFLQNDTNVNLTWIILNRCHIATIGDERNPS</sequence>
<dbReference type="HOGENOM" id="CLU_1518887_0_0_1"/>
<gene>
    <name evidence="1" type="ORF">MYCTH_2125192</name>
</gene>
<evidence type="ECO:0000313" key="2">
    <source>
        <dbReference type="Proteomes" id="UP000007322"/>
    </source>
</evidence>
<dbReference type="Proteomes" id="UP000007322">
    <property type="component" value="Chromosome 2"/>
</dbReference>
<protein>
    <submittedName>
        <fullName evidence="1">Uncharacterized protein</fullName>
    </submittedName>
</protein>
<name>G2Q8I0_THET4</name>
<dbReference type="GeneID" id="11512153"/>